<dbReference type="GO" id="GO:0005351">
    <property type="term" value="F:carbohydrate:proton symporter activity"/>
    <property type="evidence" value="ECO:0007669"/>
    <property type="project" value="TreeGrafter"/>
</dbReference>
<accession>A0A6A6T8W9</accession>
<comment type="similarity">
    <text evidence="2">Belongs to the major facilitator superfamily. Sugar transporter (TC 2.A.1.1) family.</text>
</comment>
<dbReference type="InterPro" id="IPR020471">
    <property type="entry name" value="AKR"/>
</dbReference>
<gene>
    <name evidence="10" type="ORF">K491DRAFT_704102</name>
</gene>
<evidence type="ECO:0000259" key="9">
    <source>
        <dbReference type="PROSITE" id="PS50850"/>
    </source>
</evidence>
<dbReference type="PANTHER" id="PTHR48022:SF8">
    <property type="entry name" value="MAJOR FACILITATOR SUPERFAMILY (MFS) PROFILE DOMAIN-CONTAINING PROTEIN-RELATED"/>
    <property type="match status" value="1"/>
</dbReference>
<feature type="transmembrane region" description="Helical" evidence="8">
    <location>
        <begin position="73"/>
        <end position="92"/>
    </location>
</feature>
<keyword evidence="4 8" id="KW-0812">Transmembrane</keyword>
<sequence>MGGGTSIWVSPEAKSDPSAIYNGKLAYLATTIAFAGCAYGFDQGNIGGVLTLPTFKHAFGLDVLSEDAADARAGNIAALMAAGGSAGALFSAPFADFLGRKWSMMLYGIIYLLGCTMQEIPHLGVFYAGRFLAGVAIGSMSAGAPQFLSENAPKAIRGSMTCLYNLMIITALSLAFWTNYGVSKWKNVAVTDNLQWKLALGIQLIPGGFMVCMLPFVMETPRALIARGKRELGLRNLVKLRNLPEAHPYVQQEYMETCAQVDMEQEAAAGRNYWLVIKDIALVPSNRRRFFLAIMLFLFHKFTGTDSLNYFAPEIFTMIGVAGGSQALLTTGVYGVVKLATTIIYVAFIVDRVGRRRPLLIGATLQATAMLYIALYVRFAKPDQGGGTEAGGIIGIVWIYIYAFGWSFGHSVACYVVAAEIFPSRIRSFCMSWCFFVNWIVDFGITKATPSMMTHLGWGTFLLYAVLTYAGVVFIYFCMPEMKGRSIESMDDLFQHSIWTMFKRAYPTEEEKEPRCVDEPYSAPTNTMAFNKKTFELNTGAKIPAVGFGTWQAAPGEAGKAVQIAIKAGYRHLDCAPLYWNEKEIGQALSEVLKETSIPRSELFVTTKLWSSQHSQVESSLRRSLSDLQLDYVDLFLVHWPVSLPPNDASAPNFGKEDRSVHASDWDFTKTWAEMEKLLDTGLIKAIGVANFSTVNLEKLLKTAKITPAVNQTELHPLLPQDKLNQFCRQHGIHQTAFGPLGGKGSTLHTHSAVLKIAEEKKGTSAQVLLSWGVSRGWSVIPKSVTEERINANLQVFELSDAEISKLDQLAKTEGRRFNRPNWGTTVFHDDDESVA</sequence>
<protein>
    <recommendedName>
        <fullName evidence="9">Major facilitator superfamily (MFS) profile domain-containing protein</fullName>
    </recommendedName>
</protein>
<feature type="transmembrane region" description="Helical" evidence="8">
    <location>
        <begin position="198"/>
        <end position="217"/>
    </location>
</feature>
<feature type="transmembrane region" description="Helical" evidence="8">
    <location>
        <begin position="127"/>
        <end position="148"/>
    </location>
</feature>
<dbReference type="PROSITE" id="PS00217">
    <property type="entry name" value="SUGAR_TRANSPORT_2"/>
    <property type="match status" value="1"/>
</dbReference>
<dbReference type="EMBL" id="MU004338">
    <property type="protein sequence ID" value="KAF2656250.1"/>
    <property type="molecule type" value="Genomic_DNA"/>
</dbReference>
<reference evidence="10" key="1">
    <citation type="journal article" date="2020" name="Stud. Mycol.">
        <title>101 Dothideomycetes genomes: a test case for predicting lifestyles and emergence of pathogens.</title>
        <authorList>
            <person name="Haridas S."/>
            <person name="Albert R."/>
            <person name="Binder M."/>
            <person name="Bloem J."/>
            <person name="Labutti K."/>
            <person name="Salamov A."/>
            <person name="Andreopoulos B."/>
            <person name="Baker S."/>
            <person name="Barry K."/>
            <person name="Bills G."/>
            <person name="Bluhm B."/>
            <person name="Cannon C."/>
            <person name="Castanera R."/>
            <person name="Culley D."/>
            <person name="Daum C."/>
            <person name="Ezra D."/>
            <person name="Gonzalez J."/>
            <person name="Henrissat B."/>
            <person name="Kuo A."/>
            <person name="Liang C."/>
            <person name="Lipzen A."/>
            <person name="Lutzoni F."/>
            <person name="Magnuson J."/>
            <person name="Mondo S."/>
            <person name="Nolan M."/>
            <person name="Ohm R."/>
            <person name="Pangilinan J."/>
            <person name="Park H.-J."/>
            <person name="Ramirez L."/>
            <person name="Alfaro M."/>
            <person name="Sun H."/>
            <person name="Tritt A."/>
            <person name="Yoshinaga Y."/>
            <person name="Zwiers L.-H."/>
            <person name="Turgeon B."/>
            <person name="Goodwin S."/>
            <person name="Spatafora J."/>
            <person name="Crous P."/>
            <person name="Grigoriev I."/>
        </authorList>
    </citation>
    <scope>NUCLEOTIDE SEQUENCE</scope>
    <source>
        <strain evidence="10">CBS 122681</strain>
    </source>
</reference>
<dbReference type="InterPro" id="IPR036812">
    <property type="entry name" value="NAD(P)_OxRdtase_dom_sf"/>
</dbReference>
<dbReference type="InterPro" id="IPR018170">
    <property type="entry name" value="Aldo/ket_reductase_CS"/>
</dbReference>
<feature type="transmembrane region" description="Helical" evidence="8">
    <location>
        <begin position="397"/>
        <end position="418"/>
    </location>
</feature>
<feature type="transmembrane region" description="Helical" evidence="8">
    <location>
        <begin position="430"/>
        <end position="449"/>
    </location>
</feature>
<dbReference type="InterPro" id="IPR020846">
    <property type="entry name" value="MFS_dom"/>
</dbReference>
<evidence type="ECO:0000256" key="5">
    <source>
        <dbReference type="ARBA" id="ARBA00022989"/>
    </source>
</evidence>
<evidence type="ECO:0000256" key="2">
    <source>
        <dbReference type="ARBA" id="ARBA00010992"/>
    </source>
</evidence>
<dbReference type="Gene3D" id="3.20.20.100">
    <property type="entry name" value="NADP-dependent oxidoreductase domain"/>
    <property type="match status" value="1"/>
</dbReference>
<dbReference type="AlphaFoldDB" id="A0A6A6T8W9"/>
<keyword evidence="3" id="KW-0813">Transport</keyword>
<keyword evidence="11" id="KW-1185">Reference proteome</keyword>
<evidence type="ECO:0000313" key="11">
    <source>
        <dbReference type="Proteomes" id="UP000799324"/>
    </source>
</evidence>
<feature type="transmembrane region" description="Helical" evidence="8">
    <location>
        <begin position="332"/>
        <end position="350"/>
    </location>
</feature>
<evidence type="ECO:0000313" key="10">
    <source>
        <dbReference type="EMBL" id="KAF2656250.1"/>
    </source>
</evidence>
<comment type="subcellular location">
    <subcellularLocation>
        <location evidence="1">Membrane</location>
        <topology evidence="1">Multi-pass membrane protein</topology>
    </subcellularLocation>
</comment>
<evidence type="ECO:0000256" key="8">
    <source>
        <dbReference type="SAM" id="Phobius"/>
    </source>
</evidence>
<dbReference type="InterPro" id="IPR005829">
    <property type="entry name" value="Sugar_transporter_CS"/>
</dbReference>
<dbReference type="SUPFAM" id="SSF103473">
    <property type="entry name" value="MFS general substrate transporter"/>
    <property type="match status" value="1"/>
</dbReference>
<feature type="transmembrane region" description="Helical" evidence="8">
    <location>
        <begin position="290"/>
        <end position="312"/>
    </location>
</feature>
<evidence type="ECO:0000256" key="6">
    <source>
        <dbReference type="ARBA" id="ARBA00023002"/>
    </source>
</evidence>
<dbReference type="FunFam" id="3.20.20.100:FF:000002">
    <property type="entry name" value="2,5-diketo-D-gluconic acid reductase A"/>
    <property type="match status" value="1"/>
</dbReference>
<dbReference type="PROSITE" id="PS00063">
    <property type="entry name" value="ALDOKETO_REDUCTASE_3"/>
    <property type="match status" value="1"/>
</dbReference>
<feature type="transmembrane region" description="Helical" evidence="8">
    <location>
        <begin position="461"/>
        <end position="479"/>
    </location>
</feature>
<dbReference type="InterPro" id="IPR023210">
    <property type="entry name" value="NADP_OxRdtase_dom"/>
</dbReference>
<keyword evidence="6" id="KW-0560">Oxidoreductase</keyword>
<dbReference type="Proteomes" id="UP000799324">
    <property type="component" value="Unassembled WGS sequence"/>
</dbReference>
<dbReference type="NCBIfam" id="TIGR00879">
    <property type="entry name" value="SP"/>
    <property type="match status" value="1"/>
</dbReference>
<dbReference type="InterPro" id="IPR005828">
    <property type="entry name" value="MFS_sugar_transport-like"/>
</dbReference>
<name>A0A6A6T8W9_9PLEO</name>
<evidence type="ECO:0000256" key="7">
    <source>
        <dbReference type="ARBA" id="ARBA00023136"/>
    </source>
</evidence>
<feature type="transmembrane region" description="Helical" evidence="8">
    <location>
        <begin position="160"/>
        <end position="178"/>
    </location>
</feature>
<dbReference type="InterPro" id="IPR036259">
    <property type="entry name" value="MFS_trans_sf"/>
</dbReference>
<dbReference type="PROSITE" id="PS00798">
    <property type="entry name" value="ALDOKETO_REDUCTASE_1"/>
    <property type="match status" value="1"/>
</dbReference>
<dbReference type="PROSITE" id="PS00216">
    <property type="entry name" value="SUGAR_TRANSPORT_1"/>
    <property type="match status" value="2"/>
</dbReference>
<dbReference type="GO" id="GO:0016616">
    <property type="term" value="F:oxidoreductase activity, acting on the CH-OH group of donors, NAD or NADP as acceptor"/>
    <property type="evidence" value="ECO:0007669"/>
    <property type="project" value="UniProtKB-ARBA"/>
</dbReference>
<feature type="transmembrane region" description="Helical" evidence="8">
    <location>
        <begin position="359"/>
        <end position="377"/>
    </location>
</feature>
<dbReference type="Pfam" id="PF00248">
    <property type="entry name" value="Aldo_ket_red"/>
    <property type="match status" value="1"/>
</dbReference>
<evidence type="ECO:0000256" key="4">
    <source>
        <dbReference type="ARBA" id="ARBA00022692"/>
    </source>
</evidence>
<organism evidence="10 11">
    <name type="scientific">Lophiostoma macrostomum CBS 122681</name>
    <dbReference type="NCBI Taxonomy" id="1314788"/>
    <lineage>
        <taxon>Eukaryota</taxon>
        <taxon>Fungi</taxon>
        <taxon>Dikarya</taxon>
        <taxon>Ascomycota</taxon>
        <taxon>Pezizomycotina</taxon>
        <taxon>Dothideomycetes</taxon>
        <taxon>Pleosporomycetidae</taxon>
        <taxon>Pleosporales</taxon>
        <taxon>Lophiostomataceae</taxon>
        <taxon>Lophiostoma</taxon>
    </lineage>
</organism>
<evidence type="ECO:0000256" key="1">
    <source>
        <dbReference type="ARBA" id="ARBA00004141"/>
    </source>
</evidence>
<proteinExistence type="inferred from homology"/>
<dbReference type="GO" id="GO:0016020">
    <property type="term" value="C:membrane"/>
    <property type="evidence" value="ECO:0007669"/>
    <property type="project" value="UniProtKB-SubCell"/>
</dbReference>
<dbReference type="OrthoDB" id="5296287at2759"/>
<keyword evidence="5 8" id="KW-1133">Transmembrane helix</keyword>
<dbReference type="Pfam" id="PF00083">
    <property type="entry name" value="Sugar_tr"/>
    <property type="match status" value="1"/>
</dbReference>
<dbReference type="PROSITE" id="PS50850">
    <property type="entry name" value="MFS"/>
    <property type="match status" value="1"/>
</dbReference>
<dbReference type="InterPro" id="IPR003663">
    <property type="entry name" value="Sugar/inositol_transpt"/>
</dbReference>
<feature type="domain" description="Major facilitator superfamily (MFS) profile" evidence="9">
    <location>
        <begin position="28"/>
        <end position="483"/>
    </location>
</feature>
<dbReference type="PRINTS" id="PR00069">
    <property type="entry name" value="ALDKETRDTASE"/>
</dbReference>
<dbReference type="Gene3D" id="1.20.1250.20">
    <property type="entry name" value="MFS general substrate transporter like domains"/>
    <property type="match status" value="1"/>
</dbReference>
<evidence type="ECO:0000256" key="3">
    <source>
        <dbReference type="ARBA" id="ARBA00022448"/>
    </source>
</evidence>
<dbReference type="PANTHER" id="PTHR48022">
    <property type="entry name" value="PLASTIDIC GLUCOSE TRANSPORTER 4"/>
    <property type="match status" value="1"/>
</dbReference>
<keyword evidence="7 8" id="KW-0472">Membrane</keyword>
<dbReference type="SUPFAM" id="SSF51430">
    <property type="entry name" value="NAD(P)-linked oxidoreductase"/>
    <property type="match status" value="1"/>
</dbReference>
<dbReference type="InterPro" id="IPR050360">
    <property type="entry name" value="MFS_Sugar_Transporters"/>
</dbReference>